<dbReference type="PANTHER" id="PTHR16950:SF25">
    <property type="entry name" value="ZINC TRANSPORTER SLC39A7"/>
    <property type="match status" value="1"/>
</dbReference>
<dbReference type="GO" id="GO:0016020">
    <property type="term" value="C:membrane"/>
    <property type="evidence" value="ECO:0007669"/>
    <property type="project" value="UniProtKB-SubCell"/>
</dbReference>
<feature type="transmembrane region" description="Helical" evidence="8">
    <location>
        <begin position="20"/>
        <end position="39"/>
    </location>
</feature>
<keyword evidence="3 8" id="KW-0812">Transmembrane</keyword>
<evidence type="ECO:0000256" key="1">
    <source>
        <dbReference type="ARBA" id="ARBA00004141"/>
    </source>
</evidence>
<dbReference type="Proteomes" id="UP000494040">
    <property type="component" value="Unassembled WGS sequence"/>
</dbReference>
<evidence type="ECO:0000313" key="10">
    <source>
        <dbReference type="Proteomes" id="UP000494040"/>
    </source>
</evidence>
<feature type="compositionally biased region" description="Basic residues" evidence="7">
    <location>
        <begin position="160"/>
        <end position="170"/>
    </location>
</feature>
<proteinExistence type="inferred from homology"/>
<sequence>MSDKKIITRTNLSRQLSTVIYYFSILSIVFIVFFNLPLLCGGHEHSHSHTEEAPHYKYSAHANEPKRHESVKEQMKESDRTDLWTQALGATLLISVAPFFILFFVPLDDSREREPLLKIVLSFASGGLLGDAFLHLIPHALMGQGHDSHGAVHGHDHGHGHSHGHGHGHSHGGEGGGHDNKVGMWVLVGILLFLFVEKAVRLLNSGGHSHSHSHSVPSGDEKKEEKKHSKDNEVNEHSSSDSKKGEFQIAGYLNLVADMTHNFTDGLAIGASFLAGKNVGYVTTLTILFHEVPHEIGDFAILIKSGCSRKKAMYLQLLTALGAFSGTVVSLLADGYDEAASAWILPLTAGGFIYIATVSVLPELLSDTKFWQSVKEIFALLVGVFMMIIIAEFE</sequence>
<dbReference type="Pfam" id="PF02535">
    <property type="entry name" value="Zip"/>
    <property type="match status" value="1"/>
</dbReference>
<keyword evidence="2" id="KW-0813">Transport</keyword>
<protein>
    <recommendedName>
        <fullName evidence="11">Catsup protein</fullName>
    </recommendedName>
</protein>
<keyword evidence="4 8" id="KW-1133">Transmembrane helix</keyword>
<dbReference type="PANTHER" id="PTHR16950">
    <property type="entry name" value="ZINC TRANSPORTER SLC39A7 HISTIDINE-RICH MEMBRANE PROTEIN KE4"/>
    <property type="match status" value="1"/>
</dbReference>
<feature type="transmembrane region" description="Helical" evidence="8">
    <location>
        <begin position="83"/>
        <end position="104"/>
    </location>
</feature>
<dbReference type="GO" id="GO:0005385">
    <property type="term" value="F:zinc ion transmembrane transporter activity"/>
    <property type="evidence" value="ECO:0007669"/>
    <property type="project" value="TreeGrafter"/>
</dbReference>
<feature type="transmembrane region" description="Helical" evidence="8">
    <location>
        <begin position="116"/>
        <end position="137"/>
    </location>
</feature>
<evidence type="ECO:0000256" key="6">
    <source>
        <dbReference type="ARBA" id="ARBA00038485"/>
    </source>
</evidence>
<dbReference type="OMA" id="IWLHSIG"/>
<accession>A0A8I6TG12</accession>
<feature type="transmembrane region" description="Helical" evidence="8">
    <location>
        <begin position="377"/>
        <end position="393"/>
    </location>
</feature>
<feature type="transmembrane region" description="Helical" evidence="8">
    <location>
        <begin position="312"/>
        <end position="333"/>
    </location>
</feature>
<dbReference type="InterPro" id="IPR003689">
    <property type="entry name" value="ZIP"/>
</dbReference>
<feature type="compositionally biased region" description="Basic and acidic residues" evidence="7">
    <location>
        <begin position="147"/>
        <end position="159"/>
    </location>
</feature>
<reference evidence="9" key="1">
    <citation type="submission" date="2022-01" db="UniProtKB">
        <authorList>
            <consortium name="EnsemblMetazoa"/>
        </authorList>
    </citation>
    <scope>IDENTIFICATION</scope>
</reference>
<evidence type="ECO:0000313" key="9">
    <source>
        <dbReference type="EnsemblMetazoa" id="XP_014247925.1"/>
    </source>
</evidence>
<dbReference type="EnsemblMetazoa" id="XM_014392439.2">
    <property type="protein sequence ID" value="XP_014247925.1"/>
    <property type="gene ID" value="LOC106665748"/>
</dbReference>
<evidence type="ECO:0000256" key="4">
    <source>
        <dbReference type="ARBA" id="ARBA00022989"/>
    </source>
</evidence>
<feature type="transmembrane region" description="Helical" evidence="8">
    <location>
        <begin position="182"/>
        <end position="200"/>
    </location>
</feature>
<evidence type="ECO:0000256" key="8">
    <source>
        <dbReference type="SAM" id="Phobius"/>
    </source>
</evidence>
<keyword evidence="10" id="KW-1185">Reference proteome</keyword>
<keyword evidence="5 8" id="KW-0472">Membrane</keyword>
<feature type="transmembrane region" description="Helical" evidence="8">
    <location>
        <begin position="339"/>
        <end position="365"/>
    </location>
</feature>
<gene>
    <name evidence="9" type="primary">106665748</name>
</gene>
<feature type="region of interest" description="Disordered" evidence="7">
    <location>
        <begin position="206"/>
        <end position="242"/>
    </location>
</feature>
<feature type="compositionally biased region" description="Basic and acidic residues" evidence="7">
    <location>
        <begin position="219"/>
        <end position="242"/>
    </location>
</feature>
<dbReference type="OrthoDB" id="200954at2759"/>
<evidence type="ECO:0000256" key="3">
    <source>
        <dbReference type="ARBA" id="ARBA00022692"/>
    </source>
</evidence>
<evidence type="ECO:0000256" key="7">
    <source>
        <dbReference type="SAM" id="MobiDB-lite"/>
    </source>
</evidence>
<feature type="region of interest" description="Disordered" evidence="7">
    <location>
        <begin position="147"/>
        <end position="176"/>
    </location>
</feature>
<evidence type="ECO:0000256" key="5">
    <source>
        <dbReference type="ARBA" id="ARBA00023136"/>
    </source>
</evidence>
<dbReference type="KEGG" id="clec:106665748"/>
<evidence type="ECO:0008006" key="11">
    <source>
        <dbReference type="Google" id="ProtNLM"/>
    </source>
</evidence>
<dbReference type="AlphaFoldDB" id="A0A8I6TG12"/>
<dbReference type="GO" id="GO:0006882">
    <property type="term" value="P:intracellular zinc ion homeostasis"/>
    <property type="evidence" value="ECO:0007669"/>
    <property type="project" value="TreeGrafter"/>
</dbReference>
<name>A0A8I6TG12_CIMLE</name>
<comment type="subcellular location">
    <subcellularLocation>
        <location evidence="1">Membrane</location>
        <topology evidence="1">Multi-pass membrane protein</topology>
    </subcellularLocation>
</comment>
<organism evidence="9 10">
    <name type="scientific">Cimex lectularius</name>
    <name type="common">Bed bug</name>
    <name type="synonym">Acanthia lectularia</name>
    <dbReference type="NCBI Taxonomy" id="79782"/>
    <lineage>
        <taxon>Eukaryota</taxon>
        <taxon>Metazoa</taxon>
        <taxon>Ecdysozoa</taxon>
        <taxon>Arthropoda</taxon>
        <taxon>Hexapoda</taxon>
        <taxon>Insecta</taxon>
        <taxon>Pterygota</taxon>
        <taxon>Neoptera</taxon>
        <taxon>Paraneoptera</taxon>
        <taxon>Hemiptera</taxon>
        <taxon>Heteroptera</taxon>
        <taxon>Panheteroptera</taxon>
        <taxon>Cimicomorpha</taxon>
        <taxon>Cimicidae</taxon>
        <taxon>Cimex</taxon>
    </lineage>
</organism>
<evidence type="ECO:0000256" key="2">
    <source>
        <dbReference type="ARBA" id="ARBA00022448"/>
    </source>
</evidence>
<comment type="similarity">
    <text evidence="6">Belongs to the ZIP transporter (TC 2.A.5) family. KE4/Catsup subfamily.</text>
</comment>